<organism evidence="1 2">
    <name type="scientific">Bugula neritina</name>
    <name type="common">Brown bryozoan</name>
    <name type="synonym">Sertularia neritina</name>
    <dbReference type="NCBI Taxonomy" id="10212"/>
    <lineage>
        <taxon>Eukaryota</taxon>
        <taxon>Metazoa</taxon>
        <taxon>Spiralia</taxon>
        <taxon>Lophotrochozoa</taxon>
        <taxon>Bryozoa</taxon>
        <taxon>Gymnolaemata</taxon>
        <taxon>Cheilostomatida</taxon>
        <taxon>Flustrina</taxon>
        <taxon>Buguloidea</taxon>
        <taxon>Bugulidae</taxon>
        <taxon>Bugula</taxon>
    </lineage>
</organism>
<gene>
    <name evidence="1" type="ORF">EB796_013638</name>
</gene>
<evidence type="ECO:0000313" key="1">
    <source>
        <dbReference type="EMBL" id="KAF6028051.1"/>
    </source>
</evidence>
<keyword evidence="2" id="KW-1185">Reference proteome</keyword>
<name>A0A7J7JQV0_BUGNE</name>
<protein>
    <recommendedName>
        <fullName evidence="3">NHLRC2</fullName>
    </recommendedName>
</protein>
<dbReference type="InterPro" id="IPR011042">
    <property type="entry name" value="6-blade_b-propeller_TolB-like"/>
</dbReference>
<proteinExistence type="predicted"/>
<dbReference type="Proteomes" id="UP000593567">
    <property type="component" value="Unassembled WGS sequence"/>
</dbReference>
<evidence type="ECO:0008006" key="3">
    <source>
        <dbReference type="Google" id="ProtNLM"/>
    </source>
</evidence>
<sequence length="262" mass="28658">MTKHYTKAEHLGDVSIPGAHSLSFRDPSTLYVSTVIGQKTPSQGGVVECSMDVHTKPFFTSNCSYYSVATGPEGAVAVRNAICDKNDLEIYSQKGHKVVEWQLPVGKHKGMVIDAEGNLYVCDASSHCIRVYDLTGELKRVIKNKEIRKPQYIALTLTGLVVTCMGDEPSLVSLSLDGEVLWSYDEFDWVAGVAVDGNNDIYVCDVVEKKVIMLANEGEVSFDLVDGSMLQNHQPFSVAVCGNKLAVQLLECDVVKLFTLTS</sequence>
<reference evidence="1" key="1">
    <citation type="submission" date="2020-06" db="EMBL/GenBank/DDBJ databases">
        <title>Draft genome of Bugula neritina, a colonial animal packing powerful symbionts and potential medicines.</title>
        <authorList>
            <person name="Rayko M."/>
        </authorList>
    </citation>
    <scope>NUCLEOTIDE SEQUENCE [LARGE SCALE GENOMIC DNA]</scope>
    <source>
        <strain evidence="1">Kwan_BN1</strain>
    </source>
</reference>
<dbReference type="SUPFAM" id="SSF101898">
    <property type="entry name" value="NHL repeat"/>
    <property type="match status" value="1"/>
</dbReference>
<dbReference type="AlphaFoldDB" id="A0A7J7JQV0"/>
<dbReference type="Gene3D" id="2.120.10.30">
    <property type="entry name" value="TolB, C-terminal domain"/>
    <property type="match status" value="1"/>
</dbReference>
<accession>A0A7J7JQV0</accession>
<comment type="caution">
    <text evidence="1">The sequence shown here is derived from an EMBL/GenBank/DDBJ whole genome shotgun (WGS) entry which is preliminary data.</text>
</comment>
<dbReference type="EMBL" id="VXIV02001993">
    <property type="protein sequence ID" value="KAF6028051.1"/>
    <property type="molecule type" value="Genomic_DNA"/>
</dbReference>
<evidence type="ECO:0000313" key="2">
    <source>
        <dbReference type="Proteomes" id="UP000593567"/>
    </source>
</evidence>